<dbReference type="Proteomes" id="UP000239485">
    <property type="component" value="Unassembled WGS sequence"/>
</dbReference>
<dbReference type="Gene3D" id="1.10.3300.10">
    <property type="entry name" value="Jann2411-like domain"/>
    <property type="match status" value="1"/>
</dbReference>
<feature type="domain" description="Zinc finger CGNR" evidence="1">
    <location>
        <begin position="146"/>
        <end position="188"/>
    </location>
</feature>
<dbReference type="EMBL" id="PTJD01000011">
    <property type="protein sequence ID" value="PPK93171.1"/>
    <property type="molecule type" value="Genomic_DNA"/>
</dbReference>
<dbReference type="InterPro" id="IPR010852">
    <property type="entry name" value="ABATE"/>
</dbReference>
<dbReference type="PANTHER" id="PTHR35525">
    <property type="entry name" value="BLL6575 PROTEIN"/>
    <property type="match status" value="1"/>
</dbReference>
<dbReference type="InterPro" id="IPR023286">
    <property type="entry name" value="ABATE_dom_sf"/>
</dbReference>
<accession>A0A2S6IG39</accession>
<name>A0A2S6IG39_9ACTN</name>
<comment type="caution">
    <text evidence="2">The sequence shown here is derived from an EMBL/GenBank/DDBJ whole genome shotgun (WGS) entry which is preliminary data.</text>
</comment>
<proteinExistence type="predicted"/>
<dbReference type="SUPFAM" id="SSF160904">
    <property type="entry name" value="Jann2411-like"/>
    <property type="match status" value="1"/>
</dbReference>
<evidence type="ECO:0000313" key="3">
    <source>
        <dbReference type="Proteomes" id="UP000239485"/>
    </source>
</evidence>
<dbReference type="RefSeq" id="WP_211291159.1">
    <property type="nucleotide sequence ID" value="NZ_PTJD01000011.1"/>
</dbReference>
<dbReference type="Pfam" id="PF07336">
    <property type="entry name" value="ABATE"/>
    <property type="match status" value="1"/>
</dbReference>
<sequence length="199" mass="21328">MVQPRSDLLADSSAADVVLRFANTHADGAGREERFADAAGVARWLTQNGRDDAAAHVTAADAAAVRELRDALVTVLLGHSQDPGTPEEALQRAEQFLRRTAHRHPLVAEVDRSGVRLSPAGDGVPGVLAEVLAAVAALALAGDWPRLKACRNEPCHFAFYDRSRNTSGAYCSTACRTRCAMRSYRGRQRDTAPADVPEA</sequence>
<dbReference type="InterPro" id="IPR021005">
    <property type="entry name" value="Znf_CGNR"/>
</dbReference>
<dbReference type="PANTHER" id="PTHR35525:SF3">
    <property type="entry name" value="BLL6575 PROTEIN"/>
    <property type="match status" value="1"/>
</dbReference>
<keyword evidence="3" id="KW-1185">Reference proteome</keyword>
<organism evidence="2 3">
    <name type="scientific">Kineococcus xinjiangensis</name>
    <dbReference type="NCBI Taxonomy" id="512762"/>
    <lineage>
        <taxon>Bacteria</taxon>
        <taxon>Bacillati</taxon>
        <taxon>Actinomycetota</taxon>
        <taxon>Actinomycetes</taxon>
        <taxon>Kineosporiales</taxon>
        <taxon>Kineosporiaceae</taxon>
        <taxon>Kineococcus</taxon>
    </lineage>
</organism>
<dbReference type="Pfam" id="PF11706">
    <property type="entry name" value="zf-CGNR"/>
    <property type="match status" value="1"/>
</dbReference>
<reference evidence="2 3" key="1">
    <citation type="submission" date="2018-02" db="EMBL/GenBank/DDBJ databases">
        <title>Genomic Encyclopedia of Archaeal and Bacterial Type Strains, Phase II (KMG-II): from individual species to whole genera.</title>
        <authorList>
            <person name="Goeker M."/>
        </authorList>
    </citation>
    <scope>NUCLEOTIDE SEQUENCE [LARGE SCALE GENOMIC DNA]</scope>
    <source>
        <strain evidence="2 3">DSM 22857</strain>
    </source>
</reference>
<evidence type="ECO:0000313" key="2">
    <source>
        <dbReference type="EMBL" id="PPK93171.1"/>
    </source>
</evidence>
<dbReference type="AlphaFoldDB" id="A0A2S6IG39"/>
<evidence type="ECO:0000259" key="1">
    <source>
        <dbReference type="Pfam" id="PF11706"/>
    </source>
</evidence>
<gene>
    <name evidence="2" type="ORF">CLV92_11188</name>
</gene>
<protein>
    <submittedName>
        <fullName evidence="2">Putative RNA-binding Zn ribbon-like protein</fullName>
    </submittedName>
</protein>